<reference evidence="1" key="1">
    <citation type="submission" date="2021-02" db="EMBL/GenBank/DDBJ databases">
        <authorList>
            <person name="Nowell W R."/>
        </authorList>
    </citation>
    <scope>NUCLEOTIDE SEQUENCE</scope>
</reference>
<accession>A0A820BW15</accession>
<protein>
    <submittedName>
        <fullName evidence="1">Uncharacterized protein</fullName>
    </submittedName>
</protein>
<name>A0A820BW15_9BILA</name>
<sequence>MDKLDLVNIQRYCCDPFGKHKKKITKDLRTISANLIKKYPSKKMTTAHRVCRHCQSELTKDPPSVPTEQAYAAESVHESSSDTESMIYLDDNIVLPEYELGKINTLLRNIDETPIKHSRISHSPHYAKKKIKKVGEQVKRKLALITQHPISSESCNEDPENEMIQQLIEKFNIVTSKSEKLTILTLLPKSWTRKNITEHFKCSDYMARQAKQLVRDSGVFSTPNPRLGKRLPNEVAEQVIQFYHSPEMSRVMPGLKDCISVKRSDGSREIKQKYLILCNLKEAYQSFKEKHPALKIGFSKFAELRPKECVLPGSSGTHSVCICTKHQNVKLMMAAIEKVFKCGAIIPLEQLSSDTTSICRTQKVHCIRPISKEFVEVFAYSFATESRQERVTITQKSTNDIPLSSMKGYCVAVYDDHWYLACILEVMPETNELRLSFLHPHGPTRSFAYPSPPDELIIDASDMLMIVNPITMTGRTYSLKQCEQDMATSIIDNH</sequence>
<evidence type="ECO:0000313" key="1">
    <source>
        <dbReference type="EMBL" id="CAF4207878.1"/>
    </source>
</evidence>
<gene>
    <name evidence="1" type="ORF">UXM345_LOCUS28380</name>
</gene>
<comment type="caution">
    <text evidence="1">The sequence shown here is derived from an EMBL/GenBank/DDBJ whole genome shotgun (WGS) entry which is preliminary data.</text>
</comment>
<dbReference type="AlphaFoldDB" id="A0A820BW15"/>
<evidence type="ECO:0000313" key="2">
    <source>
        <dbReference type="Proteomes" id="UP000663842"/>
    </source>
</evidence>
<dbReference type="PANTHER" id="PTHR46601">
    <property type="entry name" value="ULP_PROTEASE DOMAIN-CONTAINING PROTEIN"/>
    <property type="match status" value="1"/>
</dbReference>
<organism evidence="1 2">
    <name type="scientific">Rotaria magnacalcarata</name>
    <dbReference type="NCBI Taxonomy" id="392030"/>
    <lineage>
        <taxon>Eukaryota</taxon>
        <taxon>Metazoa</taxon>
        <taxon>Spiralia</taxon>
        <taxon>Gnathifera</taxon>
        <taxon>Rotifera</taxon>
        <taxon>Eurotatoria</taxon>
        <taxon>Bdelloidea</taxon>
        <taxon>Philodinida</taxon>
        <taxon>Philodinidae</taxon>
        <taxon>Rotaria</taxon>
    </lineage>
</organism>
<dbReference type="Proteomes" id="UP000663842">
    <property type="component" value="Unassembled WGS sequence"/>
</dbReference>
<dbReference type="EMBL" id="CAJOBF010006499">
    <property type="protein sequence ID" value="CAF4207878.1"/>
    <property type="molecule type" value="Genomic_DNA"/>
</dbReference>
<proteinExistence type="predicted"/>
<dbReference type="PANTHER" id="PTHR46601:SF1">
    <property type="entry name" value="ADF-H DOMAIN-CONTAINING PROTEIN"/>
    <property type="match status" value="1"/>
</dbReference>